<keyword evidence="2" id="KW-1185">Reference proteome</keyword>
<sequence length="81" mass="8449">MLPSHTSVPAIVGELHAVKYVPCSSGELAPGTASYVEFRVGSVRVVLSPASAADLLEALPLVLAQHDYAEFLAESSKAVAR</sequence>
<organism evidence="1 2">
    <name type="scientific">Nocardia acididurans</name>
    <dbReference type="NCBI Taxonomy" id="2802282"/>
    <lineage>
        <taxon>Bacteria</taxon>
        <taxon>Bacillati</taxon>
        <taxon>Actinomycetota</taxon>
        <taxon>Actinomycetes</taxon>
        <taxon>Mycobacteriales</taxon>
        <taxon>Nocardiaceae</taxon>
        <taxon>Nocardia</taxon>
    </lineage>
</organism>
<dbReference type="Proteomes" id="UP000602198">
    <property type="component" value="Unassembled WGS sequence"/>
</dbReference>
<evidence type="ECO:0000313" key="1">
    <source>
        <dbReference type="EMBL" id="MBL1079477.1"/>
    </source>
</evidence>
<accession>A0ABS1MFZ0</accession>
<comment type="caution">
    <text evidence="1">The sequence shown here is derived from an EMBL/GenBank/DDBJ whole genome shotgun (WGS) entry which is preliminary data.</text>
</comment>
<name>A0ABS1MFZ0_9NOCA</name>
<dbReference type="RefSeq" id="WP_201956043.1">
    <property type="nucleotide sequence ID" value="NZ_JAERRJ010000017.1"/>
</dbReference>
<proteinExistence type="predicted"/>
<dbReference type="EMBL" id="JAERRJ010000017">
    <property type="protein sequence ID" value="MBL1079477.1"/>
    <property type="molecule type" value="Genomic_DNA"/>
</dbReference>
<reference evidence="1 2" key="1">
    <citation type="submission" date="2021-01" db="EMBL/GenBank/DDBJ databases">
        <title>WGS of actinomycetes isolated from Thailand.</title>
        <authorList>
            <person name="Thawai C."/>
        </authorList>
    </citation>
    <scope>NUCLEOTIDE SEQUENCE [LARGE SCALE GENOMIC DNA]</scope>
    <source>
        <strain evidence="1 2">LPG 2</strain>
    </source>
</reference>
<gene>
    <name evidence="1" type="ORF">JK358_34235</name>
</gene>
<protein>
    <submittedName>
        <fullName evidence="1">Uncharacterized protein</fullName>
    </submittedName>
</protein>
<evidence type="ECO:0000313" key="2">
    <source>
        <dbReference type="Proteomes" id="UP000602198"/>
    </source>
</evidence>